<name>A0A9N7NHW9_STRHE</name>
<dbReference type="SUPFAM" id="SSF50630">
    <property type="entry name" value="Acid proteases"/>
    <property type="match status" value="1"/>
</dbReference>
<dbReference type="EMBL" id="CACSLK010027831">
    <property type="protein sequence ID" value="CAA0830829.1"/>
    <property type="molecule type" value="Genomic_DNA"/>
</dbReference>
<evidence type="ECO:0000313" key="3">
    <source>
        <dbReference type="Proteomes" id="UP001153555"/>
    </source>
</evidence>
<reference evidence="2" key="1">
    <citation type="submission" date="2019-12" db="EMBL/GenBank/DDBJ databases">
        <authorList>
            <person name="Scholes J."/>
        </authorList>
    </citation>
    <scope>NUCLEOTIDE SEQUENCE</scope>
</reference>
<dbReference type="Pfam" id="PF08284">
    <property type="entry name" value="RVP_2"/>
    <property type="match status" value="1"/>
</dbReference>
<feature type="non-terminal residue" evidence="2">
    <location>
        <position position="428"/>
    </location>
</feature>
<evidence type="ECO:0000313" key="2">
    <source>
        <dbReference type="EMBL" id="CAA0830829.1"/>
    </source>
</evidence>
<dbReference type="AlphaFoldDB" id="A0A9N7NHW9"/>
<evidence type="ECO:0000256" key="1">
    <source>
        <dbReference type="SAM" id="MobiDB-lite"/>
    </source>
</evidence>
<dbReference type="CDD" id="cd00303">
    <property type="entry name" value="retropepsin_like"/>
    <property type="match status" value="1"/>
</dbReference>
<sequence length="428" mass="47011">LCSFINGGPLTNALALRIFTQHLIELINRLGRLTPDISPGRMVNHILERLVETIVDELIEDSEAKMVMWELELIALESLPSLVKSFTDVLAKASHLGPEVGGLLVRIVLAHELLVDGFPRIERARKQCHEPSLCSILQCVRKAPHPELILAASPSTRHEVLSSIIGRAKYLMFGGGGGGNCSPYPAIDSVSGYGCGSSILSSTKRSIDGVSSTGARLRLPRINTNNNYTRERTNVKQGKAQAQTQIIDQKHEKLRETRKLTKVHKNREKHNKNEQPNSKLGVLLALPGNGAICLVKIGGQRITKLLDSDNGSSHNFMNAELSQKLNLPNMNIEPFEVRVANGERLQCTKSFRKVPIRFSGVTVKADLYALPLVGPDVVLGVQWLEGLGKVTTDYRTGIMEFNSEGRQVPLSTSTDQEAKEVGLKSIEK</sequence>
<organism evidence="2 3">
    <name type="scientific">Striga hermonthica</name>
    <name type="common">Purple witchweed</name>
    <name type="synonym">Buchnera hermonthica</name>
    <dbReference type="NCBI Taxonomy" id="68872"/>
    <lineage>
        <taxon>Eukaryota</taxon>
        <taxon>Viridiplantae</taxon>
        <taxon>Streptophyta</taxon>
        <taxon>Embryophyta</taxon>
        <taxon>Tracheophyta</taxon>
        <taxon>Spermatophyta</taxon>
        <taxon>Magnoliopsida</taxon>
        <taxon>eudicotyledons</taxon>
        <taxon>Gunneridae</taxon>
        <taxon>Pentapetalae</taxon>
        <taxon>asterids</taxon>
        <taxon>lamiids</taxon>
        <taxon>Lamiales</taxon>
        <taxon>Orobanchaceae</taxon>
        <taxon>Buchnereae</taxon>
        <taxon>Striga</taxon>
    </lineage>
</organism>
<dbReference type="Proteomes" id="UP001153555">
    <property type="component" value="Unassembled WGS sequence"/>
</dbReference>
<proteinExistence type="predicted"/>
<dbReference type="OrthoDB" id="1934862at2759"/>
<accession>A0A9N7NHW9</accession>
<protein>
    <submittedName>
        <fullName evidence="2">Uncharacterized protein</fullName>
    </submittedName>
</protein>
<feature type="compositionally biased region" description="Basic and acidic residues" evidence="1">
    <location>
        <begin position="416"/>
        <end position="428"/>
    </location>
</feature>
<dbReference type="InterPro" id="IPR021109">
    <property type="entry name" value="Peptidase_aspartic_dom_sf"/>
</dbReference>
<feature type="non-terminal residue" evidence="2">
    <location>
        <position position="1"/>
    </location>
</feature>
<gene>
    <name evidence="2" type="ORF">SHERM_26217</name>
</gene>
<feature type="region of interest" description="Disordered" evidence="1">
    <location>
        <begin position="407"/>
        <end position="428"/>
    </location>
</feature>
<comment type="caution">
    <text evidence="2">The sequence shown here is derived from an EMBL/GenBank/DDBJ whole genome shotgun (WGS) entry which is preliminary data.</text>
</comment>
<keyword evidence="3" id="KW-1185">Reference proteome</keyword>
<dbReference type="Gene3D" id="2.40.70.10">
    <property type="entry name" value="Acid Proteases"/>
    <property type="match status" value="1"/>
</dbReference>